<reference evidence="1" key="1">
    <citation type="submission" date="2016-10" db="EMBL/GenBank/DDBJ databases">
        <title>Sequence of Gallionella enrichment culture.</title>
        <authorList>
            <person name="Poehlein A."/>
            <person name="Muehling M."/>
            <person name="Daniel R."/>
        </authorList>
    </citation>
    <scope>NUCLEOTIDE SEQUENCE</scope>
</reference>
<name>A0A1J5S2W5_9ZZZZ</name>
<proteinExistence type="predicted"/>
<sequence>MLSSALPSMATQAQIAACRNAELAAEAERAAAHAQEIADRRKKTLRVAKKSNLRPRLTDALSRNGAMALGDMRRTFTDVSLETIKGVLRVMLAAKEISRSGKRGNYTYSLSTQKKGIQ</sequence>
<gene>
    <name evidence="1" type="ORF">GALL_153050</name>
</gene>
<evidence type="ECO:0000313" key="1">
    <source>
        <dbReference type="EMBL" id="OIR02591.1"/>
    </source>
</evidence>
<protein>
    <submittedName>
        <fullName evidence="1">Uncharacterized protein</fullName>
    </submittedName>
</protein>
<comment type="caution">
    <text evidence="1">The sequence shown here is derived from an EMBL/GenBank/DDBJ whole genome shotgun (WGS) entry which is preliminary data.</text>
</comment>
<organism evidence="1">
    <name type="scientific">mine drainage metagenome</name>
    <dbReference type="NCBI Taxonomy" id="410659"/>
    <lineage>
        <taxon>unclassified sequences</taxon>
        <taxon>metagenomes</taxon>
        <taxon>ecological metagenomes</taxon>
    </lineage>
</organism>
<dbReference type="AlphaFoldDB" id="A0A1J5S2W5"/>
<dbReference type="EMBL" id="MLJW01000073">
    <property type="protein sequence ID" value="OIR02591.1"/>
    <property type="molecule type" value="Genomic_DNA"/>
</dbReference>
<accession>A0A1J5S2W5</accession>